<protein>
    <recommendedName>
        <fullName evidence="4">Peptidase aspartic putative domain-containing protein</fullName>
    </recommendedName>
</protein>
<dbReference type="Proteomes" id="UP000507470">
    <property type="component" value="Unassembled WGS sequence"/>
</dbReference>
<evidence type="ECO:0000313" key="3">
    <source>
        <dbReference type="Proteomes" id="UP000507470"/>
    </source>
</evidence>
<keyword evidence="3" id="KW-1185">Reference proteome</keyword>
<proteinExistence type="predicted"/>
<dbReference type="OrthoDB" id="6434680at2759"/>
<reference evidence="2 3" key="1">
    <citation type="submission" date="2020-06" db="EMBL/GenBank/DDBJ databases">
        <authorList>
            <person name="Li R."/>
            <person name="Bekaert M."/>
        </authorList>
    </citation>
    <scope>NUCLEOTIDE SEQUENCE [LARGE SCALE GENOMIC DNA]</scope>
    <source>
        <strain evidence="3">wild</strain>
    </source>
</reference>
<dbReference type="PANTHER" id="PTHR47331:SF1">
    <property type="entry name" value="GAG-LIKE PROTEIN"/>
    <property type="match status" value="1"/>
</dbReference>
<feature type="region of interest" description="Disordered" evidence="1">
    <location>
        <begin position="79"/>
        <end position="98"/>
    </location>
</feature>
<name>A0A6J8BN97_MYTCO</name>
<evidence type="ECO:0008006" key="4">
    <source>
        <dbReference type="Google" id="ProtNLM"/>
    </source>
</evidence>
<accession>A0A6J8BN97</accession>
<organism evidence="2 3">
    <name type="scientific">Mytilus coruscus</name>
    <name type="common">Sea mussel</name>
    <dbReference type="NCBI Taxonomy" id="42192"/>
    <lineage>
        <taxon>Eukaryota</taxon>
        <taxon>Metazoa</taxon>
        <taxon>Spiralia</taxon>
        <taxon>Lophotrochozoa</taxon>
        <taxon>Mollusca</taxon>
        <taxon>Bivalvia</taxon>
        <taxon>Autobranchia</taxon>
        <taxon>Pteriomorphia</taxon>
        <taxon>Mytilida</taxon>
        <taxon>Mytiloidea</taxon>
        <taxon>Mytilidae</taxon>
        <taxon>Mytilinae</taxon>
        <taxon>Mytilus</taxon>
    </lineage>
</organism>
<sequence>MISRDNRETVKNLYVKLCDRFEQFKTAHINCLDLCRDLHVVETLEMNFDSCQKNLKEFRERFSEWINVSLENIADDEVGSRIGSSSSTSSKTKLRTARANRWKAEQKLKNTEEKFKLEREKRENNILINGDIDTEEISATKVTKTTKATKTESEEKCAFTARSSKSNISSIDSAFQRLASTLQEEFNLPKQELLTFDGKPINDSKFIKNFKTKVESRVKQSLIEDYELLEPTNGYKRARSILYCRSHIIARSYIEKFVYETQINANDQDFLSQLSFDMQKCEITLSQLGFISDIDNSDNLGKIVKSLPMHLRMKWVDVAHSITESESDHTATHPSVNCADTDSSFVRNCLRIIPIIVRGGDGNSCQTYALLDDGADKTLCDERLLKKLNLTSTTVTFHMSTVSSSGNTIHGQEVDLHVRSVDGNKDDLDVSLQKVWSVKKLPISTRSSAENVIISKLAYLADIYSKTDSKNVMLLIGTDSPEAHILLEVRSGTVKHPYAIR</sequence>
<evidence type="ECO:0000256" key="1">
    <source>
        <dbReference type="SAM" id="MobiDB-lite"/>
    </source>
</evidence>
<dbReference type="AlphaFoldDB" id="A0A6J8BN97"/>
<dbReference type="PANTHER" id="PTHR47331">
    <property type="entry name" value="PHD-TYPE DOMAIN-CONTAINING PROTEIN"/>
    <property type="match status" value="1"/>
</dbReference>
<dbReference type="EMBL" id="CACVKT020003712">
    <property type="protein sequence ID" value="CAC5385448.1"/>
    <property type="molecule type" value="Genomic_DNA"/>
</dbReference>
<gene>
    <name evidence="2" type="ORF">MCOR_20994</name>
</gene>
<evidence type="ECO:0000313" key="2">
    <source>
        <dbReference type="EMBL" id="CAC5385448.1"/>
    </source>
</evidence>